<feature type="region of interest" description="Disordered" evidence="4">
    <location>
        <begin position="1112"/>
        <end position="1170"/>
    </location>
</feature>
<dbReference type="Pfam" id="PF00536">
    <property type="entry name" value="SAM_1"/>
    <property type="match status" value="1"/>
</dbReference>
<organism evidence="8 9">
    <name type="scientific">Pythium oligandrum</name>
    <name type="common">Mycoparasitic fungus</name>
    <dbReference type="NCBI Taxonomy" id="41045"/>
    <lineage>
        <taxon>Eukaryota</taxon>
        <taxon>Sar</taxon>
        <taxon>Stramenopiles</taxon>
        <taxon>Oomycota</taxon>
        <taxon>Peronosporomycetes</taxon>
        <taxon>Pythiales</taxon>
        <taxon>Pythiaceae</taxon>
        <taxon>Pythium</taxon>
    </lineage>
</organism>
<keyword evidence="9" id="KW-1185">Reference proteome</keyword>
<keyword evidence="1" id="KW-0479">Metal-binding</keyword>
<dbReference type="SUPFAM" id="SSF47473">
    <property type="entry name" value="EF-hand"/>
    <property type="match status" value="1"/>
</dbReference>
<dbReference type="CDD" id="cd01283">
    <property type="entry name" value="cytidine_deaminase"/>
    <property type="match status" value="1"/>
</dbReference>
<feature type="region of interest" description="Disordered" evidence="4">
    <location>
        <begin position="650"/>
        <end position="730"/>
    </location>
</feature>
<dbReference type="CDD" id="cd00051">
    <property type="entry name" value="EFh"/>
    <property type="match status" value="1"/>
</dbReference>
<dbReference type="Gene3D" id="1.10.150.50">
    <property type="entry name" value="Transcription Factor, Ets-1"/>
    <property type="match status" value="1"/>
</dbReference>
<dbReference type="SMART" id="SM00454">
    <property type="entry name" value="SAM"/>
    <property type="match status" value="1"/>
</dbReference>
<dbReference type="InterPro" id="IPR018247">
    <property type="entry name" value="EF_Hand_1_Ca_BS"/>
</dbReference>
<feature type="region of interest" description="Disordered" evidence="4">
    <location>
        <begin position="837"/>
        <end position="937"/>
    </location>
</feature>
<feature type="domain" description="EF-hand" evidence="6">
    <location>
        <begin position="389"/>
        <end position="424"/>
    </location>
</feature>
<dbReference type="SUPFAM" id="SSF47769">
    <property type="entry name" value="SAM/Pointed domain"/>
    <property type="match status" value="1"/>
</dbReference>
<dbReference type="InterPro" id="IPR011992">
    <property type="entry name" value="EF-hand-dom_pair"/>
</dbReference>
<dbReference type="GO" id="GO:0005509">
    <property type="term" value="F:calcium ion binding"/>
    <property type="evidence" value="ECO:0007669"/>
    <property type="project" value="InterPro"/>
</dbReference>
<evidence type="ECO:0008006" key="10">
    <source>
        <dbReference type="Google" id="ProtNLM"/>
    </source>
</evidence>
<feature type="domain" description="EF-hand" evidence="6">
    <location>
        <begin position="505"/>
        <end position="540"/>
    </location>
</feature>
<feature type="compositionally biased region" description="Basic and acidic residues" evidence="4">
    <location>
        <begin position="849"/>
        <end position="863"/>
    </location>
</feature>
<evidence type="ECO:0000259" key="5">
    <source>
        <dbReference type="PROSITE" id="PS50105"/>
    </source>
</evidence>
<dbReference type="SMART" id="SM00333">
    <property type="entry name" value="TUDOR"/>
    <property type="match status" value="1"/>
</dbReference>
<dbReference type="Pfam" id="PF13202">
    <property type="entry name" value="EF-hand_5"/>
    <property type="match status" value="1"/>
</dbReference>
<dbReference type="PANTHER" id="PTHR10891">
    <property type="entry name" value="EF-HAND CALCIUM-BINDING DOMAIN CONTAINING PROTEIN"/>
    <property type="match status" value="1"/>
</dbReference>
<evidence type="ECO:0000256" key="3">
    <source>
        <dbReference type="ARBA" id="ARBA00022837"/>
    </source>
</evidence>
<name>A0A8K1FKC6_PYTOL</name>
<dbReference type="InterPro" id="IPR002125">
    <property type="entry name" value="CMP_dCMP_dom"/>
</dbReference>
<dbReference type="PROSITE" id="PS00018">
    <property type="entry name" value="EF_HAND_1"/>
    <property type="match status" value="3"/>
</dbReference>
<evidence type="ECO:0000256" key="1">
    <source>
        <dbReference type="ARBA" id="ARBA00022723"/>
    </source>
</evidence>
<dbReference type="InterPro" id="IPR039647">
    <property type="entry name" value="EF_hand_pair_protein_CML-like"/>
</dbReference>
<dbReference type="Gene3D" id="1.10.238.10">
    <property type="entry name" value="EF-hand"/>
    <property type="match status" value="2"/>
</dbReference>
<evidence type="ECO:0000259" key="6">
    <source>
        <dbReference type="PROSITE" id="PS50222"/>
    </source>
</evidence>
<feature type="compositionally biased region" description="Basic and acidic residues" evidence="4">
    <location>
        <begin position="1132"/>
        <end position="1143"/>
    </location>
</feature>
<dbReference type="SMART" id="SM00054">
    <property type="entry name" value="EFh"/>
    <property type="match status" value="4"/>
</dbReference>
<dbReference type="Proteomes" id="UP000794436">
    <property type="component" value="Unassembled WGS sequence"/>
</dbReference>
<reference evidence="8" key="1">
    <citation type="submission" date="2019-03" db="EMBL/GenBank/DDBJ databases">
        <title>Long read genome sequence of the mycoparasitic Pythium oligandrum ATCC 38472 isolated from sugarbeet rhizosphere.</title>
        <authorList>
            <person name="Gaulin E."/>
        </authorList>
    </citation>
    <scope>NUCLEOTIDE SEQUENCE</scope>
    <source>
        <strain evidence="8">ATCC 38472_TT</strain>
    </source>
</reference>
<evidence type="ECO:0000313" key="8">
    <source>
        <dbReference type="EMBL" id="TMW64049.1"/>
    </source>
</evidence>
<feature type="compositionally biased region" description="Acidic residues" evidence="4">
    <location>
        <begin position="1115"/>
        <end position="1131"/>
    </location>
</feature>
<gene>
    <name evidence="8" type="ORF">Poli38472_014166</name>
</gene>
<dbReference type="SUPFAM" id="SSF53927">
    <property type="entry name" value="Cytidine deaminase-like"/>
    <property type="match status" value="1"/>
</dbReference>
<dbReference type="PROSITE" id="PS51747">
    <property type="entry name" value="CYT_DCMP_DEAMINASES_2"/>
    <property type="match status" value="1"/>
</dbReference>
<feature type="compositionally biased region" description="Low complexity" evidence="4">
    <location>
        <begin position="888"/>
        <end position="897"/>
    </location>
</feature>
<keyword evidence="2" id="KW-0677">Repeat</keyword>
<dbReference type="EMBL" id="SPLM01000041">
    <property type="protein sequence ID" value="TMW64049.1"/>
    <property type="molecule type" value="Genomic_DNA"/>
</dbReference>
<dbReference type="AlphaFoldDB" id="A0A8K1FKC6"/>
<dbReference type="Gene3D" id="3.40.140.10">
    <property type="entry name" value="Cytidine Deaminase, domain 2"/>
    <property type="match status" value="1"/>
</dbReference>
<dbReference type="Gene3D" id="2.30.30.140">
    <property type="match status" value="1"/>
</dbReference>
<evidence type="ECO:0000256" key="4">
    <source>
        <dbReference type="SAM" id="MobiDB-lite"/>
    </source>
</evidence>
<dbReference type="OrthoDB" id="414540at2759"/>
<dbReference type="PROSITE" id="PS50105">
    <property type="entry name" value="SAM_DOMAIN"/>
    <property type="match status" value="1"/>
</dbReference>
<dbReference type="InterPro" id="IPR002999">
    <property type="entry name" value="Tudor"/>
</dbReference>
<feature type="compositionally biased region" description="Basic and acidic residues" evidence="4">
    <location>
        <begin position="681"/>
        <end position="692"/>
    </location>
</feature>
<feature type="compositionally biased region" description="Basic and acidic residues" evidence="4">
    <location>
        <begin position="1153"/>
        <end position="1164"/>
    </location>
</feature>
<evidence type="ECO:0000259" key="7">
    <source>
        <dbReference type="PROSITE" id="PS51747"/>
    </source>
</evidence>
<protein>
    <recommendedName>
        <fullName evidence="10">Calmodulin</fullName>
    </recommendedName>
</protein>
<accession>A0A8K1FKC6</accession>
<feature type="compositionally biased region" description="Acidic residues" evidence="4">
    <location>
        <begin position="720"/>
        <end position="729"/>
    </location>
</feature>
<dbReference type="SUPFAM" id="SSF63748">
    <property type="entry name" value="Tudor/PWWP/MBT"/>
    <property type="match status" value="1"/>
</dbReference>
<comment type="caution">
    <text evidence="8">The sequence shown here is derived from an EMBL/GenBank/DDBJ whole genome shotgun (WGS) entry which is preliminary data.</text>
</comment>
<dbReference type="InterPro" id="IPR001660">
    <property type="entry name" value="SAM"/>
</dbReference>
<feature type="domain" description="CMP/dCMP-type deaminase" evidence="7">
    <location>
        <begin position="128"/>
        <end position="262"/>
    </location>
</feature>
<sequence length="1222" mass="139582">MKTSANQVEDEVHRVLNLVRATKTQVPNSRRDHNVRRHRHGAVGGTQHRERPKSLLHAKMKALTAIYGLESTTTKIGCMPVSSSGLTELDSPVSPDHAVRRELLEARRRVYQAHFSGLNAVYGPSGRPKLETLVDAALDAKRSSSKHVVLRIGAAVLTSGNRILSSGQLSSLQDAKYDVCAERAVLLQVLQHRQSNSSEIVEAMVIASDQRNGLLPAPCGSCREFMAEFGDFPVYLLNADMDSQETRSFTLFPNARDTSHAAASKETVNPTVFTSSSLDLSSSKKTSRPTKRPEDIRDWSIEQVVNWLSDTVELPQYRAMFELKQVDGAVLVHLTDADLQLLLDMAHPLHRRRLLLHIDRLKDRELLDHGLNFNQLQDYLAVLDRDRLSVIAELKTTFDRLDGDHDGFVDVADVIKSLGCDTASPVMAELRRSGDGRVSFPMFVQAMATLAQLPTTETCSIPVSALPTIDFVSLRATFDKADANKSGSIDEKELVLLLQSLGRDNCERRAREWFKAVDVNEDGRLSFAEFVLRYTQLTKVDPTPWKTRFEALEPLGTSLKPIAGLNKALALIYPQLPTHEIRSWCEQRLWMEPTQSKSETIGYADFVLACLLFHDTQQQRRAHLRSTLGNDALAHRSRIVQLQQSGHVLLCRQPEGKDTRPTSPGRRRGNNHDEEDEKADEDNAKEKEETRVVDTFNRFARVPTRPRRRNHEKDQKGESSDDEDEEEDEHCLSAVEAAQALTELDIVCSREQLLRYLDREGFRTTRTIDRKTFLALFKRLRVFQAGDYRMYQRRKGENERDVEWLSRPQLKASEREKAMWEVLSGRAYGKHKNRDDFDSYLWSKTPQKKAQERRRETREELTRGRHKSPRRREHELERISRHSRCRRSVSSSSSSSSSDRRHHHHRSRSRRRPRRSSSASSSSTDSEPRARRSTTPSFRGFVVGDRVLSRSHGHGTILRLYRAYFVADVRFDSGRRLQNIELSSLRHLRPDEEAAKSCPFAVGMTVAVAHKGTKTASRRGTIRRCRTNGTLDVVVNEHGEQELLKRVSPSVVTIVHKPVVFSEGAHVTVKRRHEYARGIITLCRTNGSYDVRLRRKDRQVLKAVAWELLAMDPSKDDDEDDVDEDEDEDDMEAKPPQRRRRDEEEKEEEKEDEPAFERGQRVEARFQGQTKYYPGKIQRVHAREDTYDVLYDDGDEETHVARRLIRAVAAKDEYADDAFESD</sequence>
<feature type="compositionally biased region" description="Basic residues" evidence="4">
    <location>
        <begin position="900"/>
        <end position="915"/>
    </location>
</feature>
<evidence type="ECO:0000256" key="2">
    <source>
        <dbReference type="ARBA" id="ARBA00022737"/>
    </source>
</evidence>
<evidence type="ECO:0000313" key="9">
    <source>
        <dbReference type="Proteomes" id="UP000794436"/>
    </source>
</evidence>
<dbReference type="InterPro" id="IPR002048">
    <property type="entry name" value="EF_hand_dom"/>
</dbReference>
<dbReference type="InterPro" id="IPR016193">
    <property type="entry name" value="Cytidine_deaminase-like"/>
</dbReference>
<dbReference type="Pfam" id="PF00383">
    <property type="entry name" value="dCMP_cyt_deam_1"/>
    <property type="match status" value="1"/>
</dbReference>
<dbReference type="InterPro" id="IPR013761">
    <property type="entry name" value="SAM/pointed_sf"/>
</dbReference>
<dbReference type="CDD" id="cd04508">
    <property type="entry name" value="Tudor_SF"/>
    <property type="match status" value="1"/>
</dbReference>
<dbReference type="PROSITE" id="PS50222">
    <property type="entry name" value="EF_HAND_2"/>
    <property type="match status" value="3"/>
</dbReference>
<keyword evidence="3" id="KW-0106">Calcium</keyword>
<dbReference type="Pfam" id="PF13499">
    <property type="entry name" value="EF-hand_7"/>
    <property type="match status" value="1"/>
</dbReference>
<feature type="domain" description="EF-hand" evidence="6">
    <location>
        <begin position="469"/>
        <end position="504"/>
    </location>
</feature>
<proteinExistence type="predicted"/>
<feature type="domain" description="SAM" evidence="5">
    <location>
        <begin position="299"/>
        <end position="364"/>
    </location>
</feature>
<dbReference type="GO" id="GO:0003824">
    <property type="term" value="F:catalytic activity"/>
    <property type="evidence" value="ECO:0007669"/>
    <property type="project" value="InterPro"/>
</dbReference>